<evidence type="ECO:0000256" key="6">
    <source>
        <dbReference type="ARBA" id="ARBA00022567"/>
    </source>
</evidence>
<dbReference type="GO" id="GO:0008967">
    <property type="term" value="F:phosphoglycolate phosphatase activity"/>
    <property type="evidence" value="ECO:0007669"/>
    <property type="project" value="UniProtKB-EC"/>
</dbReference>
<dbReference type="eggNOG" id="COG0546">
    <property type="taxonomic scope" value="Bacteria"/>
</dbReference>
<dbReference type="Gene3D" id="3.40.50.1000">
    <property type="entry name" value="HAD superfamily/HAD-like"/>
    <property type="match status" value="1"/>
</dbReference>
<dbReference type="SFLD" id="SFLDS00003">
    <property type="entry name" value="Haloacid_Dehalogenase"/>
    <property type="match status" value="1"/>
</dbReference>
<dbReference type="InterPro" id="IPR006439">
    <property type="entry name" value="HAD-SF_hydro_IA"/>
</dbReference>
<dbReference type="RefSeq" id="WP_011829082.1">
    <property type="nucleotide sequence ID" value="NC_008825.1"/>
</dbReference>
<evidence type="ECO:0000256" key="4">
    <source>
        <dbReference type="ARBA" id="ARBA00011233"/>
    </source>
</evidence>
<dbReference type="SFLD" id="SFLDG01129">
    <property type="entry name" value="C1.5:_HAD__Beta-PGM__Phosphata"/>
    <property type="match status" value="1"/>
</dbReference>
<organism evidence="8 9">
    <name type="scientific">Methylibium petroleiphilum (strain ATCC BAA-1232 / LMG 22953 / PM1)</name>
    <dbReference type="NCBI Taxonomy" id="420662"/>
    <lineage>
        <taxon>Bacteria</taxon>
        <taxon>Pseudomonadati</taxon>
        <taxon>Pseudomonadota</taxon>
        <taxon>Betaproteobacteria</taxon>
        <taxon>Burkholderiales</taxon>
        <taxon>Sphaerotilaceae</taxon>
        <taxon>Methylibium</taxon>
    </lineage>
</organism>
<dbReference type="Proteomes" id="UP000000366">
    <property type="component" value="Chromosome"/>
</dbReference>
<comment type="catalytic activity">
    <reaction evidence="1">
        <text>2-phosphoglycolate + H2O = glycolate + phosphate</text>
        <dbReference type="Rhea" id="RHEA:14369"/>
        <dbReference type="ChEBI" id="CHEBI:15377"/>
        <dbReference type="ChEBI" id="CHEBI:29805"/>
        <dbReference type="ChEBI" id="CHEBI:43474"/>
        <dbReference type="ChEBI" id="CHEBI:58033"/>
        <dbReference type="EC" id="3.1.3.18"/>
    </reaction>
</comment>
<dbReference type="PRINTS" id="PR00413">
    <property type="entry name" value="HADHALOGNASE"/>
</dbReference>
<dbReference type="FunFam" id="3.40.50.1000:FF:000022">
    <property type="entry name" value="Phosphoglycolate phosphatase"/>
    <property type="match status" value="1"/>
</dbReference>
<dbReference type="PANTHER" id="PTHR43434">
    <property type="entry name" value="PHOSPHOGLYCOLATE PHOSPHATASE"/>
    <property type="match status" value="1"/>
</dbReference>
<evidence type="ECO:0000256" key="1">
    <source>
        <dbReference type="ARBA" id="ARBA00000830"/>
    </source>
</evidence>
<evidence type="ECO:0000313" key="9">
    <source>
        <dbReference type="Proteomes" id="UP000000366"/>
    </source>
</evidence>
<proteinExistence type="inferred from homology"/>
<dbReference type="Gene3D" id="1.10.150.240">
    <property type="entry name" value="Putative phosphatase, domain 2"/>
    <property type="match status" value="1"/>
</dbReference>
<comment type="function">
    <text evidence="7">Specifically catalyzes the dephosphorylation of 2-phosphoglycolate. Is involved in the dissimilation of the intracellular 2-phosphoglycolate formed during the DNA repair of 3'-phosphoglycolate ends, a major class of DNA lesions induced by oxidative stress.</text>
</comment>
<keyword evidence="6" id="KW-0113">Calvin cycle</keyword>
<dbReference type="GO" id="GO:0005829">
    <property type="term" value="C:cytosol"/>
    <property type="evidence" value="ECO:0007669"/>
    <property type="project" value="TreeGrafter"/>
</dbReference>
<comment type="similarity">
    <text evidence="3">Belongs to the HAD-like hydrolase superfamily. CbbY/CbbZ/Gph/YieH family.</text>
</comment>
<dbReference type="InterPro" id="IPR050155">
    <property type="entry name" value="HAD-like_hydrolase_sf"/>
</dbReference>
<dbReference type="KEGG" id="mpt:Mpe_A1483"/>
<protein>
    <recommendedName>
        <fullName evidence="5">phosphoglycolate phosphatase</fullName>
        <ecNumber evidence="5">3.1.3.18</ecNumber>
    </recommendedName>
</protein>
<dbReference type="AlphaFoldDB" id="A2SFV6"/>
<dbReference type="EMBL" id="CP000555">
    <property type="protein sequence ID" value="ABM94445.1"/>
    <property type="molecule type" value="Genomic_DNA"/>
</dbReference>
<dbReference type="STRING" id="420662.Mpe_A1483"/>
<keyword evidence="8" id="KW-0378">Hydrolase</keyword>
<dbReference type="HOGENOM" id="CLU_045011_19_1_4"/>
<gene>
    <name evidence="8" type="primary">cbbZ</name>
    <name evidence="8" type="ordered locus">Mpe_A1483</name>
</gene>
<dbReference type="GO" id="GO:0006281">
    <property type="term" value="P:DNA repair"/>
    <property type="evidence" value="ECO:0007669"/>
    <property type="project" value="TreeGrafter"/>
</dbReference>
<dbReference type="PANTHER" id="PTHR43434:SF1">
    <property type="entry name" value="PHOSPHOGLYCOLATE PHOSPHATASE"/>
    <property type="match status" value="1"/>
</dbReference>
<dbReference type="SUPFAM" id="SSF56784">
    <property type="entry name" value="HAD-like"/>
    <property type="match status" value="1"/>
</dbReference>
<evidence type="ECO:0000256" key="7">
    <source>
        <dbReference type="ARBA" id="ARBA00059247"/>
    </source>
</evidence>
<dbReference type="InterPro" id="IPR023214">
    <property type="entry name" value="HAD_sf"/>
</dbReference>
<dbReference type="NCBIfam" id="TIGR01549">
    <property type="entry name" value="HAD-SF-IA-v1"/>
    <property type="match status" value="1"/>
</dbReference>
<dbReference type="SFLD" id="SFLDG01135">
    <property type="entry name" value="C1.5.6:_HAD__Beta-PGM__Phospha"/>
    <property type="match status" value="1"/>
</dbReference>
<dbReference type="GO" id="GO:0019253">
    <property type="term" value="P:reductive pentose-phosphate cycle"/>
    <property type="evidence" value="ECO:0007669"/>
    <property type="project" value="UniProtKB-KW"/>
</dbReference>
<sequence length="231" mass="25131">MTIRLVSFDLDGTLVDTAAEIAEAVHRAFDDVGIERRPQAEITNLIGRGTRELMLKLLARVMLEQPALSERVQADAVLERFEHHYAETAGCFGKPYPGCVATLERLRDQGVRLVCVTNKEQRHAERVLAVTRLDGYFSMLIGGDTLPVKKPHNGVLAHVLRHHGVSADEAAHVGDSSIDVESARNAGVRAWAVPHGYNAGVPIEDSNPDRLFPNLPAIADEVDAVLGPLPA</sequence>
<evidence type="ECO:0000256" key="3">
    <source>
        <dbReference type="ARBA" id="ARBA00006171"/>
    </source>
</evidence>
<evidence type="ECO:0000256" key="2">
    <source>
        <dbReference type="ARBA" id="ARBA00004818"/>
    </source>
</evidence>
<dbReference type="InterPro" id="IPR041492">
    <property type="entry name" value="HAD_2"/>
</dbReference>
<dbReference type="InterPro" id="IPR023198">
    <property type="entry name" value="PGP-like_dom2"/>
</dbReference>
<dbReference type="EC" id="3.1.3.18" evidence="5"/>
<evidence type="ECO:0000256" key="5">
    <source>
        <dbReference type="ARBA" id="ARBA00013078"/>
    </source>
</evidence>
<comment type="subunit">
    <text evidence="4">Homotrimer.</text>
</comment>
<accession>A2SFV6</accession>
<dbReference type="Pfam" id="PF13419">
    <property type="entry name" value="HAD_2"/>
    <property type="match status" value="1"/>
</dbReference>
<reference evidence="8 9" key="1">
    <citation type="journal article" date="2007" name="J. Bacteriol.">
        <title>Whole-genome analysis of the methyl tert-butyl ether-degrading beta-proteobacterium Methylibium petroleiphilum PM1.</title>
        <authorList>
            <person name="Kane S.R."/>
            <person name="Chakicherla A.Y."/>
            <person name="Chain P.S.G."/>
            <person name="Schmidt R."/>
            <person name="Shin M.W."/>
            <person name="Legler T.C."/>
            <person name="Scow K.M."/>
            <person name="Larimer F.W."/>
            <person name="Lucas S.M."/>
            <person name="Richardson P.M."/>
            <person name="Hristova K.R."/>
        </authorList>
    </citation>
    <scope>NUCLEOTIDE SEQUENCE [LARGE SCALE GENOMIC DNA]</scope>
    <source>
        <strain evidence="9">ATCC BAA-1232 / LMG 22953 / PM1</strain>
    </source>
</reference>
<name>A2SFV6_METPP</name>
<evidence type="ECO:0000313" key="8">
    <source>
        <dbReference type="EMBL" id="ABM94445.1"/>
    </source>
</evidence>
<keyword evidence="9" id="KW-1185">Reference proteome</keyword>
<dbReference type="InterPro" id="IPR036412">
    <property type="entry name" value="HAD-like_sf"/>
</dbReference>
<comment type="pathway">
    <text evidence="2">Organic acid metabolism; glycolate biosynthesis; glycolate from 2-phosphoglycolate: step 1/1.</text>
</comment>